<keyword evidence="4" id="KW-1185">Reference proteome</keyword>
<dbReference type="EMBL" id="JACBNQ010000005">
    <property type="protein sequence ID" value="NYB73898.1"/>
    <property type="molecule type" value="Genomic_DNA"/>
</dbReference>
<protein>
    <submittedName>
        <fullName evidence="3">DNA-protecting protein DprA</fullName>
    </submittedName>
</protein>
<accession>A0A974GVZ5</accession>
<comment type="similarity">
    <text evidence="1">Belongs to the DprA/Smf family.</text>
</comment>
<feature type="domain" description="Smf/DprA SLOG" evidence="2">
    <location>
        <begin position="77"/>
        <end position="260"/>
    </location>
</feature>
<organism evidence="3 4">
    <name type="scientific">Sedimentibacter hydroxybenzoicus DSM 7310</name>
    <dbReference type="NCBI Taxonomy" id="1123245"/>
    <lineage>
        <taxon>Bacteria</taxon>
        <taxon>Bacillati</taxon>
        <taxon>Bacillota</taxon>
        <taxon>Tissierellia</taxon>
        <taxon>Sedimentibacter</taxon>
    </lineage>
</organism>
<reference evidence="3" key="1">
    <citation type="submission" date="2020-07" db="EMBL/GenBank/DDBJ databases">
        <title>Genomic analysis of a strain of Sedimentibacter Hydroxybenzoicus DSM7310.</title>
        <authorList>
            <person name="Ma S."/>
        </authorList>
    </citation>
    <scope>NUCLEOTIDE SEQUENCE</scope>
    <source>
        <strain evidence="3">DSM 7310</strain>
    </source>
</reference>
<dbReference type="Proteomes" id="UP000611629">
    <property type="component" value="Unassembled WGS sequence"/>
</dbReference>
<evidence type="ECO:0000256" key="1">
    <source>
        <dbReference type="ARBA" id="ARBA00006525"/>
    </source>
</evidence>
<dbReference type="PANTHER" id="PTHR43022:SF1">
    <property type="entry name" value="PROTEIN SMF"/>
    <property type="match status" value="1"/>
</dbReference>
<dbReference type="InterPro" id="IPR003488">
    <property type="entry name" value="DprA"/>
</dbReference>
<evidence type="ECO:0000313" key="4">
    <source>
        <dbReference type="Proteomes" id="UP000611629"/>
    </source>
</evidence>
<dbReference type="GO" id="GO:0009294">
    <property type="term" value="P:DNA-mediated transformation"/>
    <property type="evidence" value="ECO:0007669"/>
    <property type="project" value="InterPro"/>
</dbReference>
<dbReference type="InterPro" id="IPR057666">
    <property type="entry name" value="DrpA_SLOG"/>
</dbReference>
<dbReference type="AlphaFoldDB" id="A0A974GVZ5"/>
<proteinExistence type="inferred from homology"/>
<dbReference type="SUPFAM" id="SSF102405">
    <property type="entry name" value="MCP/YpsA-like"/>
    <property type="match status" value="1"/>
</dbReference>
<evidence type="ECO:0000313" key="3">
    <source>
        <dbReference type="EMBL" id="NYB73898.1"/>
    </source>
</evidence>
<dbReference type="PANTHER" id="PTHR43022">
    <property type="entry name" value="PROTEIN SMF"/>
    <property type="match status" value="1"/>
</dbReference>
<gene>
    <name evidence="3" type="ORF">HZF24_07065</name>
</gene>
<sequence>MISNEDIIKLQLIDGLGRKSISKILSYIYSKNLKLNNFSEIVKLLNSIGIRKVHIDINKIEQEALSVIESCKKAKLKIIGIYDKEYPRKLRIIEDKPLLLYVDGDENLLNQDNNIAIVGTRNPSQQGYEISSIFAEKLTEEQCCIVSGLASGCDEAAHYGCLQANGKTVAVIPSGHLYARKANKVLYNRIILSGGAIVSELPPNLRSQSYTFIDRNRIIAAISDGVIVIEGGQKGGTSHTVRFASSYNKPVAYTISNHLNIVQTSLSNNNIEIIDSFEKLVEFKNKICEKGA</sequence>
<dbReference type="RefSeq" id="WP_179237591.1">
    <property type="nucleotide sequence ID" value="NZ_JACBNQ010000005.1"/>
</dbReference>
<dbReference type="Pfam" id="PF02481">
    <property type="entry name" value="DNA_processg_A"/>
    <property type="match status" value="1"/>
</dbReference>
<dbReference type="Gene3D" id="3.40.50.450">
    <property type="match status" value="1"/>
</dbReference>
<evidence type="ECO:0000259" key="2">
    <source>
        <dbReference type="Pfam" id="PF02481"/>
    </source>
</evidence>
<name>A0A974GVZ5_SEDHY</name>
<comment type="caution">
    <text evidence="3">The sequence shown here is derived from an EMBL/GenBank/DDBJ whole genome shotgun (WGS) entry which is preliminary data.</text>
</comment>